<accession>B7K9T5</accession>
<keyword evidence="3" id="KW-1185">Reference proteome</keyword>
<evidence type="ECO:0000313" key="2">
    <source>
        <dbReference type="EMBL" id="ACK70053.1"/>
    </source>
</evidence>
<reference evidence="3" key="1">
    <citation type="journal article" date="2011" name="MBio">
        <title>Novel metabolic attributes of the genus Cyanothece, comprising a group of unicellular nitrogen-fixing Cyanobacteria.</title>
        <authorList>
            <person name="Bandyopadhyay A."/>
            <person name="Elvitigala T."/>
            <person name="Welsh E."/>
            <person name="Stockel J."/>
            <person name="Liberton M."/>
            <person name="Min H."/>
            <person name="Sherman L.A."/>
            <person name="Pakrasi H.B."/>
        </authorList>
    </citation>
    <scope>NUCLEOTIDE SEQUENCE [LARGE SCALE GENOMIC DNA]</scope>
    <source>
        <strain evidence="3">PCC 7424</strain>
    </source>
</reference>
<feature type="compositionally biased region" description="Basic and acidic residues" evidence="1">
    <location>
        <begin position="58"/>
        <end position="69"/>
    </location>
</feature>
<dbReference type="OrthoDB" id="428578at2"/>
<dbReference type="RefSeq" id="WP_012598997.1">
    <property type="nucleotide sequence ID" value="NC_011729.1"/>
</dbReference>
<dbReference type="HOGENOM" id="CLU_830851_0_0_3"/>
<feature type="region of interest" description="Disordered" evidence="1">
    <location>
        <begin position="252"/>
        <end position="307"/>
    </location>
</feature>
<evidence type="ECO:0000313" key="3">
    <source>
        <dbReference type="Proteomes" id="UP000002384"/>
    </source>
</evidence>
<feature type="compositionally biased region" description="Polar residues" evidence="1">
    <location>
        <begin position="105"/>
        <end position="164"/>
    </location>
</feature>
<dbReference type="EMBL" id="CP001291">
    <property type="protein sequence ID" value="ACK70053.1"/>
    <property type="molecule type" value="Genomic_DNA"/>
</dbReference>
<dbReference type="AlphaFoldDB" id="B7K9T5"/>
<gene>
    <name evidence="2" type="ordered locus">PCC7424_1614</name>
</gene>
<feature type="region of interest" description="Disordered" evidence="1">
    <location>
        <begin position="105"/>
        <end position="185"/>
    </location>
</feature>
<evidence type="ECO:0000256" key="1">
    <source>
        <dbReference type="SAM" id="MobiDB-lite"/>
    </source>
</evidence>
<sequence length="307" mass="33270">MHNKHSKASLPSQSSNLSVNETVVSIVHHSKSKNTPDDDLIPVEDNTPSLEGYEISANDERVDPPPEKPWSEQLLTPWSLGSLLLILCGNLLLLWAQESPETPILNPSTNSQVTPQQTSSAIPVNLTPKNSPTLTLDNLSTLSVPSASTPKPSNSAPKPPQVSNKIPVPHAVPPKPPSNLTNALLPPSLQPQLVQTYPIQAPPSPSLSQALPVNPSVVQASPVQPPPVPQSAEKKAQLEQERILEEIRIREQKAPPLGFNHQTRAKLRSAGNQEAPAELIQQLQQLQQQKIDELNPTYPPETNNSAQ</sequence>
<dbReference type="KEGG" id="cyc:PCC7424_1614"/>
<feature type="region of interest" description="Disordered" evidence="1">
    <location>
        <begin position="28"/>
        <end position="69"/>
    </location>
</feature>
<name>B7K9T5_GLOC7</name>
<organism evidence="2 3">
    <name type="scientific">Gloeothece citriformis (strain PCC 7424)</name>
    <name type="common">Cyanothece sp. (strain PCC 7424)</name>
    <dbReference type="NCBI Taxonomy" id="65393"/>
    <lineage>
        <taxon>Bacteria</taxon>
        <taxon>Bacillati</taxon>
        <taxon>Cyanobacteriota</taxon>
        <taxon>Cyanophyceae</taxon>
        <taxon>Oscillatoriophycideae</taxon>
        <taxon>Chroococcales</taxon>
        <taxon>Aphanothecaceae</taxon>
        <taxon>Gloeothece</taxon>
        <taxon>Gloeothece citriformis</taxon>
    </lineage>
</organism>
<proteinExistence type="predicted"/>
<dbReference type="eggNOG" id="ENOG502ZTXE">
    <property type="taxonomic scope" value="Bacteria"/>
</dbReference>
<dbReference type="Proteomes" id="UP000002384">
    <property type="component" value="Chromosome"/>
</dbReference>
<feature type="region of interest" description="Disordered" evidence="1">
    <location>
        <begin position="217"/>
        <end position="237"/>
    </location>
</feature>
<protein>
    <submittedName>
        <fullName evidence="2">Uncharacterized protein</fullName>
    </submittedName>
</protein>